<evidence type="ECO:0008006" key="5">
    <source>
        <dbReference type="Google" id="ProtNLM"/>
    </source>
</evidence>
<feature type="region of interest" description="Disordered" evidence="1">
    <location>
        <begin position="122"/>
        <end position="157"/>
    </location>
</feature>
<feature type="signal peptide" evidence="2">
    <location>
        <begin position="1"/>
        <end position="21"/>
    </location>
</feature>
<feature type="compositionally biased region" description="Polar residues" evidence="1">
    <location>
        <begin position="359"/>
        <end position="373"/>
    </location>
</feature>
<proteinExistence type="predicted"/>
<dbReference type="OrthoDB" id="448649at2759"/>
<dbReference type="Proteomes" id="UP000807716">
    <property type="component" value="Unassembled WGS sequence"/>
</dbReference>
<dbReference type="Gene3D" id="1.25.10.10">
    <property type="entry name" value="Leucine-rich Repeat Variant"/>
    <property type="match status" value="1"/>
</dbReference>
<accession>A0A9P6PTZ3</accession>
<dbReference type="PANTHER" id="PTHR19316">
    <property type="entry name" value="PROTEIN FOLDING REGULATOR"/>
    <property type="match status" value="1"/>
</dbReference>
<protein>
    <recommendedName>
        <fullName evidence="5">Nucleotide exchange factor SIL1</fullName>
    </recommendedName>
</protein>
<organism evidence="3 4">
    <name type="scientific">Actinomortierella ambigua</name>
    <dbReference type="NCBI Taxonomy" id="1343610"/>
    <lineage>
        <taxon>Eukaryota</taxon>
        <taxon>Fungi</taxon>
        <taxon>Fungi incertae sedis</taxon>
        <taxon>Mucoromycota</taxon>
        <taxon>Mortierellomycotina</taxon>
        <taxon>Mortierellomycetes</taxon>
        <taxon>Mortierellales</taxon>
        <taxon>Mortierellaceae</taxon>
        <taxon>Actinomortierella</taxon>
    </lineage>
</organism>
<sequence>MVRLFKRAVVILGLCAAVAMANAPPSHKVQVKNEDTRSAPIDVVLDSESGDIICREGSCYPRAFVPTHEFKEILEGQQIPPGLHVQMDFATHKKYAKLMDPNEKVDPSDPRNAVLVVDTDQTGTQHHDLSDSTQATFDTNDQQQEAKQEPSGGATILNDLPEFHKPNPRLTLDDHAAFTEYLSVIESADSALTHVEMALEELGELVSEMDFGLRLAQGSGLRSVMELLVCHPDTAAQGLCDRERVLRSNAALVVGNAVQNHPAVQKAAIHLDLHRHLLTLMTAESDLMVARRLVTAFGNIVRGNQDILTNEDILNLATAFSNSTDPTFRRKCAVFMADFADPDMRKMAATAGGAGEGTNEQGPQDPISSQREQPSPVPSWIPPEEINEQEPAQPLIVDVGPWCEVLSESLFNSKDSSSSREAIADAVEMLAKTFPDSCSSPIRHTEL</sequence>
<dbReference type="EMBL" id="JAAAJB010000639">
    <property type="protein sequence ID" value="KAG0252694.1"/>
    <property type="molecule type" value="Genomic_DNA"/>
</dbReference>
<gene>
    <name evidence="3" type="ORF">DFQ27_007897</name>
</gene>
<dbReference type="SUPFAM" id="SSF48371">
    <property type="entry name" value="ARM repeat"/>
    <property type="match status" value="1"/>
</dbReference>
<dbReference type="GO" id="GO:0005783">
    <property type="term" value="C:endoplasmic reticulum"/>
    <property type="evidence" value="ECO:0007669"/>
    <property type="project" value="TreeGrafter"/>
</dbReference>
<dbReference type="InterPro" id="IPR016024">
    <property type="entry name" value="ARM-type_fold"/>
</dbReference>
<keyword evidence="4" id="KW-1185">Reference proteome</keyword>
<dbReference type="AlphaFoldDB" id="A0A9P6PTZ3"/>
<evidence type="ECO:0000313" key="3">
    <source>
        <dbReference type="EMBL" id="KAG0252694.1"/>
    </source>
</evidence>
<keyword evidence="2" id="KW-0732">Signal</keyword>
<dbReference type="PANTHER" id="PTHR19316:SF34">
    <property type="entry name" value="NUCLEOTIDE EXCHANGE FACTOR SIL1"/>
    <property type="match status" value="1"/>
</dbReference>
<evidence type="ECO:0000313" key="4">
    <source>
        <dbReference type="Proteomes" id="UP000807716"/>
    </source>
</evidence>
<dbReference type="InterPro" id="IPR011989">
    <property type="entry name" value="ARM-like"/>
</dbReference>
<feature type="chain" id="PRO_5040488690" description="Nucleotide exchange factor SIL1" evidence="2">
    <location>
        <begin position="22"/>
        <end position="447"/>
    </location>
</feature>
<evidence type="ECO:0000256" key="1">
    <source>
        <dbReference type="SAM" id="MobiDB-lite"/>
    </source>
</evidence>
<reference evidence="3" key="1">
    <citation type="journal article" date="2020" name="Fungal Divers.">
        <title>Resolving the Mortierellaceae phylogeny through synthesis of multi-gene phylogenetics and phylogenomics.</title>
        <authorList>
            <person name="Vandepol N."/>
            <person name="Liber J."/>
            <person name="Desiro A."/>
            <person name="Na H."/>
            <person name="Kennedy M."/>
            <person name="Barry K."/>
            <person name="Grigoriev I.V."/>
            <person name="Miller A.N."/>
            <person name="O'Donnell K."/>
            <person name="Stajich J.E."/>
            <person name="Bonito G."/>
        </authorList>
    </citation>
    <scope>NUCLEOTIDE SEQUENCE</scope>
    <source>
        <strain evidence="3">BC1065</strain>
    </source>
</reference>
<dbReference type="InterPro" id="IPR050693">
    <property type="entry name" value="Hsp70_NEF-Inhibitors"/>
</dbReference>
<feature type="region of interest" description="Disordered" evidence="1">
    <location>
        <begin position="349"/>
        <end position="382"/>
    </location>
</feature>
<name>A0A9P6PTZ3_9FUNG</name>
<dbReference type="GO" id="GO:0000774">
    <property type="term" value="F:adenyl-nucleotide exchange factor activity"/>
    <property type="evidence" value="ECO:0007669"/>
    <property type="project" value="TreeGrafter"/>
</dbReference>
<evidence type="ECO:0000256" key="2">
    <source>
        <dbReference type="SAM" id="SignalP"/>
    </source>
</evidence>
<feature type="compositionally biased region" description="Polar residues" evidence="1">
    <location>
        <begin position="131"/>
        <end position="145"/>
    </location>
</feature>
<comment type="caution">
    <text evidence="3">The sequence shown here is derived from an EMBL/GenBank/DDBJ whole genome shotgun (WGS) entry which is preliminary data.</text>
</comment>